<dbReference type="Proteomes" id="UP000799539">
    <property type="component" value="Unassembled WGS sequence"/>
</dbReference>
<dbReference type="EMBL" id="ML992666">
    <property type="protein sequence ID" value="KAF2215127.1"/>
    <property type="molecule type" value="Genomic_DNA"/>
</dbReference>
<organism evidence="1 2">
    <name type="scientific">Cercospora zeae-maydis SCOH1-5</name>
    <dbReference type="NCBI Taxonomy" id="717836"/>
    <lineage>
        <taxon>Eukaryota</taxon>
        <taxon>Fungi</taxon>
        <taxon>Dikarya</taxon>
        <taxon>Ascomycota</taxon>
        <taxon>Pezizomycotina</taxon>
        <taxon>Dothideomycetes</taxon>
        <taxon>Dothideomycetidae</taxon>
        <taxon>Mycosphaerellales</taxon>
        <taxon>Mycosphaerellaceae</taxon>
        <taxon>Cercospora</taxon>
    </lineage>
</organism>
<evidence type="ECO:0000313" key="2">
    <source>
        <dbReference type="Proteomes" id="UP000799539"/>
    </source>
</evidence>
<sequence>MSGLDAMDKGRHRIHQGSLPSQGCLCQSSKGKVINSISVSRGGRLSACAAAQDLRIPVHIKPV</sequence>
<dbReference type="AlphaFoldDB" id="A0A6A6FNV6"/>
<keyword evidence="2" id="KW-1185">Reference proteome</keyword>
<name>A0A6A6FNV6_9PEZI</name>
<gene>
    <name evidence="1" type="ORF">CERZMDRAFT_90073</name>
</gene>
<reference evidence="1" key="1">
    <citation type="journal article" date="2020" name="Stud. Mycol.">
        <title>101 Dothideomycetes genomes: a test case for predicting lifestyles and emergence of pathogens.</title>
        <authorList>
            <person name="Haridas S."/>
            <person name="Albert R."/>
            <person name="Binder M."/>
            <person name="Bloem J."/>
            <person name="Labutti K."/>
            <person name="Salamov A."/>
            <person name="Andreopoulos B."/>
            <person name="Baker S."/>
            <person name="Barry K."/>
            <person name="Bills G."/>
            <person name="Bluhm B."/>
            <person name="Cannon C."/>
            <person name="Castanera R."/>
            <person name="Culley D."/>
            <person name="Daum C."/>
            <person name="Ezra D."/>
            <person name="Gonzalez J."/>
            <person name="Henrissat B."/>
            <person name="Kuo A."/>
            <person name="Liang C."/>
            <person name="Lipzen A."/>
            <person name="Lutzoni F."/>
            <person name="Magnuson J."/>
            <person name="Mondo S."/>
            <person name="Nolan M."/>
            <person name="Ohm R."/>
            <person name="Pangilinan J."/>
            <person name="Park H.-J."/>
            <person name="Ramirez L."/>
            <person name="Alfaro M."/>
            <person name="Sun H."/>
            <person name="Tritt A."/>
            <person name="Yoshinaga Y."/>
            <person name="Zwiers L.-H."/>
            <person name="Turgeon B."/>
            <person name="Goodwin S."/>
            <person name="Spatafora J."/>
            <person name="Crous P."/>
            <person name="Grigoriev I."/>
        </authorList>
    </citation>
    <scope>NUCLEOTIDE SEQUENCE</scope>
    <source>
        <strain evidence="1">SCOH1-5</strain>
    </source>
</reference>
<proteinExistence type="predicted"/>
<evidence type="ECO:0000313" key="1">
    <source>
        <dbReference type="EMBL" id="KAF2215127.1"/>
    </source>
</evidence>
<accession>A0A6A6FNV6</accession>
<protein>
    <submittedName>
        <fullName evidence="1">Uncharacterized protein</fullName>
    </submittedName>
</protein>